<name>A0A813FQQ9_POLGL</name>
<gene>
    <name evidence="1" type="ORF">PGLA1383_LOCUS25634</name>
    <name evidence="2" type="ORF">PGLA1383_LOCUS32830</name>
    <name evidence="3" type="ORF">PGLA1383_LOCUS34212</name>
    <name evidence="4" type="ORF">PGLA1383_LOCUS56470</name>
</gene>
<evidence type="ECO:0000313" key="5">
    <source>
        <dbReference type="Proteomes" id="UP000654075"/>
    </source>
</evidence>
<comment type="caution">
    <text evidence="2">The sequence shown here is derived from an EMBL/GenBank/DDBJ whole genome shotgun (WGS) entry which is preliminary data.</text>
</comment>
<dbReference type="AlphaFoldDB" id="A0A813FQQ9"/>
<protein>
    <submittedName>
        <fullName evidence="2">Uncharacterized protein</fullName>
    </submittedName>
</protein>
<keyword evidence="5" id="KW-1185">Reference proteome</keyword>
<dbReference type="EMBL" id="CAJNNV010025894">
    <property type="protein sequence ID" value="CAE8616527.1"/>
    <property type="molecule type" value="Genomic_DNA"/>
</dbReference>
<proteinExistence type="predicted"/>
<evidence type="ECO:0000313" key="2">
    <source>
        <dbReference type="EMBL" id="CAE8615114.1"/>
    </source>
</evidence>
<sequence length="106" mass="11359">MLGLEASGCCGKQKTSAATCREAEHGNVLAAPATSAEDCGGSGTKLRVCPEAEEVSATCQLATLRLGARHVAPWHQLASIKDSTRIHETFRWAGPIRLPTRRTCIW</sequence>
<dbReference type="Proteomes" id="UP000654075">
    <property type="component" value="Unassembled WGS sequence"/>
</dbReference>
<evidence type="ECO:0000313" key="4">
    <source>
        <dbReference type="EMBL" id="CAE8641898.1"/>
    </source>
</evidence>
<organism evidence="2 5">
    <name type="scientific">Polarella glacialis</name>
    <name type="common">Dinoflagellate</name>
    <dbReference type="NCBI Taxonomy" id="89957"/>
    <lineage>
        <taxon>Eukaryota</taxon>
        <taxon>Sar</taxon>
        <taxon>Alveolata</taxon>
        <taxon>Dinophyceae</taxon>
        <taxon>Suessiales</taxon>
        <taxon>Suessiaceae</taxon>
        <taxon>Polarella</taxon>
    </lineage>
</organism>
<evidence type="ECO:0000313" key="1">
    <source>
        <dbReference type="EMBL" id="CAE8607725.1"/>
    </source>
</evidence>
<dbReference type="EMBL" id="CAJNNV010022033">
    <property type="protein sequence ID" value="CAE8607725.1"/>
    <property type="molecule type" value="Genomic_DNA"/>
</dbReference>
<dbReference type="EMBL" id="CAJNNV010033049">
    <property type="protein sequence ID" value="CAE8641898.1"/>
    <property type="molecule type" value="Genomic_DNA"/>
</dbReference>
<dbReference type="EMBL" id="CAJNNV010025564">
    <property type="protein sequence ID" value="CAE8615114.1"/>
    <property type="molecule type" value="Genomic_DNA"/>
</dbReference>
<accession>A0A813FQQ9</accession>
<reference evidence="2" key="1">
    <citation type="submission" date="2021-02" db="EMBL/GenBank/DDBJ databases">
        <authorList>
            <person name="Dougan E. K."/>
            <person name="Rhodes N."/>
            <person name="Thang M."/>
            <person name="Chan C."/>
        </authorList>
    </citation>
    <scope>NUCLEOTIDE SEQUENCE</scope>
</reference>
<evidence type="ECO:0000313" key="3">
    <source>
        <dbReference type="EMBL" id="CAE8616527.1"/>
    </source>
</evidence>